<keyword evidence="4" id="KW-0949">S-adenosyl-L-methionine</keyword>
<proteinExistence type="inferred from homology"/>
<gene>
    <name evidence="10" type="ORF">JNB19_09730</name>
</gene>
<dbReference type="SUPFAM" id="SSF53335">
    <property type="entry name" value="S-adenosyl-L-methionine-dependent methyltransferases"/>
    <property type="match status" value="1"/>
</dbReference>
<dbReference type="PANTHER" id="PTHR13370">
    <property type="entry name" value="RNA METHYLASE-RELATED"/>
    <property type="match status" value="1"/>
</dbReference>
<dbReference type="EC" id="2.1.1.-" evidence="8"/>
<dbReference type="RefSeq" id="WP_203093355.1">
    <property type="nucleotide sequence ID" value="NZ_JAESPH010000004.1"/>
</dbReference>
<comment type="similarity">
    <text evidence="1">Belongs to the N(4)/N(6)-methyltransferase family. N(4) subfamily.</text>
</comment>
<protein>
    <recommendedName>
        <fullName evidence="8">Methyltransferase</fullName>
        <ecNumber evidence="8">2.1.1.-</ecNumber>
    </recommendedName>
</protein>
<dbReference type="InterPro" id="IPR029063">
    <property type="entry name" value="SAM-dependent_MTases_sf"/>
</dbReference>
<comment type="caution">
    <text evidence="10">The sequence shown here is derived from an EMBL/GenBank/DDBJ whole genome shotgun (WGS) entry which is preliminary data.</text>
</comment>
<dbReference type="PANTHER" id="PTHR13370:SF3">
    <property type="entry name" value="TRNA (GUANINE(10)-N2)-METHYLTRANSFERASE HOMOLOG"/>
    <property type="match status" value="1"/>
</dbReference>
<dbReference type="InterPro" id="IPR001091">
    <property type="entry name" value="RM_Methyltransferase"/>
</dbReference>
<evidence type="ECO:0000256" key="5">
    <source>
        <dbReference type="ARBA" id="ARBA00022747"/>
    </source>
</evidence>
<keyword evidence="3" id="KW-0808">Transferase</keyword>
<dbReference type="Gene3D" id="3.40.50.150">
    <property type="entry name" value="Vaccinia Virus protein VP39"/>
    <property type="match status" value="1"/>
</dbReference>
<name>A0ABS1YXA1_9FLAO</name>
<evidence type="ECO:0000259" key="9">
    <source>
        <dbReference type="Pfam" id="PF01555"/>
    </source>
</evidence>
<reference evidence="10 11" key="1">
    <citation type="submission" date="2021-01" db="EMBL/GenBank/DDBJ databases">
        <title>Evidence that Capnocytophaga endodontalis is a later homotypic synonym for Capnocytophaga genospecies AHN8471, and request for opinion on proposed recognition of strain AHN8471 as type strain of the species.</title>
        <authorList>
            <person name="Nicholson A.C."/>
            <person name="Hopper C.L."/>
            <person name="Gulvik C.A."/>
            <person name="Mcquiston J.R."/>
            <person name="Lau E.F."/>
        </authorList>
    </citation>
    <scope>NUCLEOTIDE SEQUENCE [LARGE SCALE GENOMIC DNA]</scope>
    <source>
        <strain evidence="10 11">AHN9576</strain>
    </source>
</reference>
<keyword evidence="2" id="KW-0489">Methyltransferase</keyword>
<evidence type="ECO:0000256" key="7">
    <source>
        <dbReference type="ARBA" id="ARBA00049120"/>
    </source>
</evidence>
<dbReference type="EMBL" id="JAEUAH010000013">
    <property type="protein sequence ID" value="MBM0651026.1"/>
    <property type="molecule type" value="Genomic_DNA"/>
</dbReference>
<dbReference type="InterPro" id="IPR017985">
    <property type="entry name" value="MeTrfase_CN4_CS"/>
</dbReference>
<evidence type="ECO:0000313" key="10">
    <source>
        <dbReference type="EMBL" id="MBM0651026.1"/>
    </source>
</evidence>
<organism evidence="10 11">
    <name type="scientific">Capnocytophaga genosp. AHN8471</name>
    <dbReference type="NCBI Taxonomy" id="327574"/>
    <lineage>
        <taxon>Bacteria</taxon>
        <taxon>Pseudomonadati</taxon>
        <taxon>Bacteroidota</taxon>
        <taxon>Flavobacteriia</taxon>
        <taxon>Flavobacteriales</taxon>
        <taxon>Flavobacteriaceae</taxon>
        <taxon>Capnocytophaga</taxon>
    </lineage>
</organism>
<dbReference type="PRINTS" id="PR00508">
    <property type="entry name" value="S21N4MTFRASE"/>
</dbReference>
<keyword evidence="11" id="KW-1185">Reference proteome</keyword>
<dbReference type="Pfam" id="PF01555">
    <property type="entry name" value="N6_N4_Mtase"/>
    <property type="match status" value="1"/>
</dbReference>
<evidence type="ECO:0000256" key="2">
    <source>
        <dbReference type="ARBA" id="ARBA00022603"/>
    </source>
</evidence>
<evidence type="ECO:0000256" key="4">
    <source>
        <dbReference type="ARBA" id="ARBA00022691"/>
    </source>
</evidence>
<evidence type="ECO:0000256" key="8">
    <source>
        <dbReference type="RuleBase" id="RU362026"/>
    </source>
</evidence>
<accession>A0ABS1YXA1</accession>
<dbReference type="Proteomes" id="UP000603506">
    <property type="component" value="Unassembled WGS sequence"/>
</dbReference>
<dbReference type="PROSITE" id="PS00093">
    <property type="entry name" value="N4_MTASE"/>
    <property type="match status" value="1"/>
</dbReference>
<sequence length="237" mass="27474">METLSRIPDNFVDLVVTSPPYNMNLRIRNGKYCSRQIVKEFSTKYEGFDDNMPIEEYYEFHLGVLRELLRVSRLIFYNIQIVTGSKRAFFRIIGELSDYLKDIVVWDKGYAQPAMADRVLNRRTELILIFDAKNAISRQFEEVNFRRGTLDDIWHIKRGKKVTDTHSAVFPEALVQTIIGNFSKEGDLVYDPFMGTGTTAYVARAMGRNFLGSELTEQYYKVANRRLGVFEGEMVFG</sequence>
<keyword evidence="5" id="KW-0680">Restriction system</keyword>
<comment type="catalytic activity">
    <reaction evidence="7">
        <text>a 2'-deoxycytidine in DNA + S-adenosyl-L-methionine = an N(4)-methyl-2'-deoxycytidine in DNA + S-adenosyl-L-homocysteine + H(+)</text>
        <dbReference type="Rhea" id="RHEA:16857"/>
        <dbReference type="Rhea" id="RHEA-COMP:11369"/>
        <dbReference type="Rhea" id="RHEA-COMP:13674"/>
        <dbReference type="ChEBI" id="CHEBI:15378"/>
        <dbReference type="ChEBI" id="CHEBI:57856"/>
        <dbReference type="ChEBI" id="CHEBI:59789"/>
        <dbReference type="ChEBI" id="CHEBI:85452"/>
        <dbReference type="ChEBI" id="CHEBI:137933"/>
        <dbReference type="EC" id="2.1.1.113"/>
    </reaction>
</comment>
<evidence type="ECO:0000256" key="3">
    <source>
        <dbReference type="ARBA" id="ARBA00022679"/>
    </source>
</evidence>
<keyword evidence="6" id="KW-0238">DNA-binding</keyword>
<dbReference type="InterPro" id="IPR002941">
    <property type="entry name" value="DNA_methylase_N4/N6"/>
</dbReference>
<evidence type="ECO:0000256" key="1">
    <source>
        <dbReference type="ARBA" id="ARBA00010203"/>
    </source>
</evidence>
<evidence type="ECO:0000256" key="6">
    <source>
        <dbReference type="ARBA" id="ARBA00023125"/>
    </source>
</evidence>
<evidence type="ECO:0000313" key="11">
    <source>
        <dbReference type="Proteomes" id="UP000603506"/>
    </source>
</evidence>
<feature type="domain" description="DNA methylase N-4/N-6" evidence="9">
    <location>
        <begin position="12"/>
        <end position="224"/>
    </location>
</feature>